<dbReference type="InterPro" id="IPR037126">
    <property type="entry name" value="PdaC/RsiV-like_sf"/>
</dbReference>
<dbReference type="Gene3D" id="3.90.640.20">
    <property type="entry name" value="Heat-shock cognate protein, ATPase"/>
    <property type="match status" value="1"/>
</dbReference>
<organism evidence="1 2">
    <name type="scientific">Mycobacterium simulans</name>
    <dbReference type="NCBI Taxonomy" id="627089"/>
    <lineage>
        <taxon>Bacteria</taxon>
        <taxon>Bacillati</taxon>
        <taxon>Actinomycetota</taxon>
        <taxon>Actinomycetes</taxon>
        <taxon>Mycobacteriales</taxon>
        <taxon>Mycobacteriaceae</taxon>
        <taxon>Mycobacterium</taxon>
    </lineage>
</organism>
<proteinExistence type="predicted"/>
<dbReference type="AlphaFoldDB" id="A0A7Z7NCB3"/>
<evidence type="ECO:0008006" key="3">
    <source>
        <dbReference type="Google" id="ProtNLM"/>
    </source>
</evidence>
<accession>A0A7Z7NCB3</accession>
<comment type="caution">
    <text evidence="1">The sequence shown here is derived from an EMBL/GenBank/DDBJ whole genome shotgun (WGS) entry which is preliminary data.</text>
</comment>
<name>A0A7Z7NCB3_9MYCO</name>
<reference evidence="1 2" key="1">
    <citation type="submission" date="2017-10" db="EMBL/GenBank/DDBJ databases">
        <authorList>
            <consortium name="Urmite Genomes"/>
        </authorList>
    </citation>
    <scope>NUCLEOTIDE SEQUENCE [LARGE SCALE GENOMIC DNA]</scope>
    <source>
        <strain evidence="1 2">FB-527</strain>
    </source>
</reference>
<dbReference type="Proteomes" id="UP000554965">
    <property type="component" value="Unassembled WGS sequence"/>
</dbReference>
<keyword evidence="2" id="KW-1185">Reference proteome</keyword>
<dbReference type="EMBL" id="OCTY01000002">
    <property type="protein sequence ID" value="SOJ56931.1"/>
    <property type="molecule type" value="Genomic_DNA"/>
</dbReference>
<protein>
    <recommendedName>
        <fullName evidence="3">DUF3298 domain-containing protein</fullName>
    </recommendedName>
</protein>
<evidence type="ECO:0000313" key="2">
    <source>
        <dbReference type="Proteomes" id="UP000554965"/>
    </source>
</evidence>
<gene>
    <name evidence="1" type="ORF">MSIMFB_04409</name>
</gene>
<sequence length="228" mass="24028">MVATLSTPTSTSRADSGVSNGQTYAVTATSITGATPDDRGRWNAQVAQLSGGAAGVRDAFNKAGDASARGQIEQMRADASPDTDWLFESKSTVSFRAVAIAEVIVGVYSAKEAAHPTNYVSTVVIDSRSAKPVTLADLFSNEQDGLNRLAEQTKVIFPRVYGGGPTPMPDEAGNKPIAANFANWIPTSAGMEIHFADYQFGHGLPVITVPWPALTDVLAPDMMALTHD</sequence>
<evidence type="ECO:0000313" key="1">
    <source>
        <dbReference type="EMBL" id="SOJ56931.1"/>
    </source>
</evidence>